<feature type="region of interest" description="Disordered" evidence="6">
    <location>
        <begin position="755"/>
        <end position="788"/>
    </location>
</feature>
<dbReference type="GO" id="GO:0016020">
    <property type="term" value="C:membrane"/>
    <property type="evidence" value="ECO:0007669"/>
    <property type="project" value="UniProtKB-SubCell"/>
</dbReference>
<dbReference type="OrthoDB" id="429851at2759"/>
<dbReference type="AlphaFoldDB" id="A0A8J2X0I7"/>
<accession>A0A8J2X0I7</accession>
<evidence type="ECO:0000256" key="7">
    <source>
        <dbReference type="SAM" id="Phobius"/>
    </source>
</evidence>
<evidence type="ECO:0000256" key="5">
    <source>
        <dbReference type="ARBA" id="ARBA00023180"/>
    </source>
</evidence>
<dbReference type="PANTHER" id="PTHR45951:SF7">
    <property type="entry name" value="SSD DOMAIN-CONTAINING PROTEIN"/>
    <property type="match status" value="1"/>
</dbReference>
<evidence type="ECO:0000313" key="10">
    <source>
        <dbReference type="Proteomes" id="UP000789595"/>
    </source>
</evidence>
<dbReference type="EMBL" id="CAKKNE010000005">
    <property type="protein sequence ID" value="CAH0375862.1"/>
    <property type="molecule type" value="Genomic_DNA"/>
</dbReference>
<dbReference type="InterPro" id="IPR052081">
    <property type="entry name" value="Dispatched_Hh_regulator"/>
</dbReference>
<evidence type="ECO:0000256" key="2">
    <source>
        <dbReference type="ARBA" id="ARBA00022692"/>
    </source>
</evidence>
<keyword evidence="3 7" id="KW-1133">Transmembrane helix</keyword>
<feature type="transmembrane region" description="Helical" evidence="7">
    <location>
        <begin position="77"/>
        <end position="97"/>
    </location>
</feature>
<organism evidence="9 10">
    <name type="scientific">Pelagomonas calceolata</name>
    <dbReference type="NCBI Taxonomy" id="35677"/>
    <lineage>
        <taxon>Eukaryota</taxon>
        <taxon>Sar</taxon>
        <taxon>Stramenopiles</taxon>
        <taxon>Ochrophyta</taxon>
        <taxon>Pelagophyceae</taxon>
        <taxon>Pelagomonadales</taxon>
        <taxon>Pelagomonadaceae</taxon>
        <taxon>Pelagomonas</taxon>
    </lineage>
</organism>
<dbReference type="Pfam" id="PF03176">
    <property type="entry name" value="MMPL"/>
    <property type="match status" value="1"/>
</dbReference>
<proteinExistence type="predicted"/>
<evidence type="ECO:0000259" key="8">
    <source>
        <dbReference type="Pfam" id="PF03176"/>
    </source>
</evidence>
<keyword evidence="4 7" id="KW-0472">Membrane</keyword>
<dbReference type="GO" id="GO:0022857">
    <property type="term" value="F:transmembrane transporter activity"/>
    <property type="evidence" value="ECO:0007669"/>
    <property type="project" value="TreeGrafter"/>
</dbReference>
<keyword evidence="2 7" id="KW-0812">Transmembrane</keyword>
<keyword evidence="5" id="KW-0325">Glycoprotein</keyword>
<dbReference type="SUPFAM" id="SSF82866">
    <property type="entry name" value="Multidrug efflux transporter AcrB transmembrane domain"/>
    <property type="match status" value="1"/>
</dbReference>
<dbReference type="Gene3D" id="1.20.1640.10">
    <property type="entry name" value="Multidrug efflux transporter AcrB transmembrane domain"/>
    <property type="match status" value="1"/>
</dbReference>
<reference evidence="9" key="1">
    <citation type="submission" date="2021-11" db="EMBL/GenBank/DDBJ databases">
        <authorList>
            <consortium name="Genoscope - CEA"/>
            <person name="William W."/>
        </authorList>
    </citation>
    <scope>NUCLEOTIDE SEQUENCE</scope>
</reference>
<comment type="caution">
    <text evidence="9">The sequence shown here is derived from an EMBL/GenBank/DDBJ whole genome shotgun (WGS) entry which is preliminary data.</text>
</comment>
<feature type="transmembrane region" description="Helical" evidence="7">
    <location>
        <begin position="708"/>
        <end position="731"/>
    </location>
</feature>
<sequence>MAAEKPRDPTKKFTFSVRTRTLFWRRADDKDATPAPPRRVTLGQLPFLPHSAETLNGLSRLDRACLAFLRFVVARRVLACCAIAGLYSLLAGAGVALGCLDLSPNYQYEWVIDAKRSTRNHDMRRAAVAAVDPLAAHDAVEPRTDEHLPTWVEYESAPHVFTAPNLQKICHIEARFYGEPSYQRVCVMDEGACAAPAASALTAFYGADHLQRLARGNASCHLLDEAAVAQTWLHMVAAANASTAGRLAHGMFMAKGAIETGLSPKTRSLLYVGAPLENFASTTDRTAEQYDAYQNYVEKVEKKLMTHFGVSGSIVRSAYLEPWVRDGLEFKAFSYLLQRLEWLRLQEMDSLWMAITICFVALWIRHMFTGFANSMARDYEVGASSEYTEVAYTFGVSGLRRENYDEYAPDYKRGEARWSGGFDMFAFRDELQGFCDAVRAAPCDERECGMGLLHVPESTTCFYEEFAAWKGSSLINMTASDFYEDLVIFRETTYPGMMLGRDPDGRTWQDLIGFVDGQLRFVTVPTSLTMKVNGGIDLRREVINTVLDFVEGQRDTIKGLGHLTYDGGLQFMWCDTIEALREALFEGFEICFPIAFGVLVLATQNLLVSLYAIVGIALVVASVLGAAESVYGWDLGVIEALAGVMVIGFSVDYAIHLCHMYVEADKSGHSSRMDRFSYAVSKMGGTVVGGAATTLGAAALMLPCQLTFFYKLGLLIFTTIFCSLVFSFGFVMPLLAAAGPSGDWCGFSLPGQKRHHGGRVAAAPLPVKAAPPSPLEDDDTEAATPPSP</sequence>
<feature type="domain" description="Membrane transport protein MMPL" evidence="8">
    <location>
        <begin position="590"/>
        <end position="745"/>
    </location>
</feature>
<evidence type="ECO:0000256" key="3">
    <source>
        <dbReference type="ARBA" id="ARBA00022989"/>
    </source>
</evidence>
<keyword evidence="10" id="KW-1185">Reference proteome</keyword>
<name>A0A8J2X0I7_9STRA</name>
<dbReference type="InterPro" id="IPR004869">
    <property type="entry name" value="MMPL_dom"/>
</dbReference>
<dbReference type="PANTHER" id="PTHR45951">
    <property type="entry name" value="PROTEIN DISPATCHED-RELATED"/>
    <property type="match status" value="1"/>
</dbReference>
<feature type="transmembrane region" description="Helical" evidence="7">
    <location>
        <begin position="590"/>
        <end position="620"/>
    </location>
</feature>
<protein>
    <recommendedName>
        <fullName evidence="8">Membrane transport protein MMPL domain-containing protein</fullName>
    </recommendedName>
</protein>
<comment type="subcellular location">
    <subcellularLocation>
        <location evidence="1">Membrane</location>
        <topology evidence="1">Multi-pass membrane protein</topology>
    </subcellularLocation>
</comment>
<evidence type="ECO:0000256" key="6">
    <source>
        <dbReference type="SAM" id="MobiDB-lite"/>
    </source>
</evidence>
<gene>
    <name evidence="9" type="ORF">PECAL_5P04100</name>
</gene>
<feature type="transmembrane region" description="Helical" evidence="7">
    <location>
        <begin position="683"/>
        <end position="702"/>
    </location>
</feature>
<evidence type="ECO:0000256" key="1">
    <source>
        <dbReference type="ARBA" id="ARBA00004141"/>
    </source>
</evidence>
<feature type="transmembrane region" description="Helical" evidence="7">
    <location>
        <begin position="640"/>
        <end position="662"/>
    </location>
</feature>
<dbReference type="Proteomes" id="UP000789595">
    <property type="component" value="Unassembled WGS sequence"/>
</dbReference>
<evidence type="ECO:0000256" key="4">
    <source>
        <dbReference type="ARBA" id="ARBA00023136"/>
    </source>
</evidence>
<evidence type="ECO:0000313" key="9">
    <source>
        <dbReference type="EMBL" id="CAH0375862.1"/>
    </source>
</evidence>